<comment type="caution">
    <text evidence="8">The sequence shown here is derived from an EMBL/GenBank/DDBJ whole genome shotgun (WGS) entry which is preliminary data.</text>
</comment>
<keyword evidence="9" id="KW-1185">Reference proteome</keyword>
<dbReference type="InterPro" id="IPR013762">
    <property type="entry name" value="Integrase-like_cat_sf"/>
</dbReference>
<gene>
    <name evidence="8" type="primary">fimB_1</name>
    <name evidence="8" type="ORF">Lwal_0885</name>
</gene>
<evidence type="ECO:0000256" key="3">
    <source>
        <dbReference type="ARBA" id="ARBA00023125"/>
    </source>
</evidence>
<protein>
    <submittedName>
        <fullName evidence="8">Type 1 fimbriae regulatory protein FimB</fullName>
    </submittedName>
</protein>
<dbReference type="GO" id="GO:0003677">
    <property type="term" value="F:DNA binding"/>
    <property type="evidence" value="ECO:0007669"/>
    <property type="project" value="UniProtKB-UniRule"/>
</dbReference>
<dbReference type="InterPro" id="IPR044068">
    <property type="entry name" value="CB"/>
</dbReference>
<dbReference type="Proteomes" id="UP000054729">
    <property type="component" value="Unassembled WGS sequence"/>
</dbReference>
<name>A0A0W1AMI4_9GAMM</name>
<dbReference type="GO" id="GO:0007059">
    <property type="term" value="P:chromosome segregation"/>
    <property type="evidence" value="ECO:0007669"/>
    <property type="project" value="UniProtKB-KW"/>
</dbReference>
<keyword evidence="2" id="KW-0229">DNA integration</keyword>
<keyword evidence="3 5" id="KW-0238">DNA-binding</keyword>
<dbReference type="Gene3D" id="1.10.443.10">
    <property type="entry name" value="Intergrase catalytic core"/>
    <property type="match status" value="1"/>
</dbReference>
<keyword evidence="4" id="KW-0233">DNA recombination</keyword>
<dbReference type="InterPro" id="IPR002104">
    <property type="entry name" value="Integrase_catalytic"/>
</dbReference>
<evidence type="ECO:0000256" key="2">
    <source>
        <dbReference type="ARBA" id="ARBA00022908"/>
    </source>
</evidence>
<dbReference type="EMBL" id="LNZB01000015">
    <property type="protein sequence ID" value="KTD82408.1"/>
    <property type="molecule type" value="Genomic_DNA"/>
</dbReference>
<evidence type="ECO:0000259" key="6">
    <source>
        <dbReference type="PROSITE" id="PS51898"/>
    </source>
</evidence>
<proteinExistence type="predicted"/>
<dbReference type="GO" id="GO:0006310">
    <property type="term" value="P:DNA recombination"/>
    <property type="evidence" value="ECO:0007669"/>
    <property type="project" value="UniProtKB-KW"/>
</dbReference>
<dbReference type="InterPro" id="IPR004107">
    <property type="entry name" value="Integrase_SAM-like_N"/>
</dbReference>
<evidence type="ECO:0000256" key="4">
    <source>
        <dbReference type="ARBA" id="ARBA00023172"/>
    </source>
</evidence>
<evidence type="ECO:0000256" key="1">
    <source>
        <dbReference type="ARBA" id="ARBA00022829"/>
    </source>
</evidence>
<dbReference type="AlphaFoldDB" id="A0A0W1AMI4"/>
<feature type="domain" description="Tyr recombinase" evidence="6">
    <location>
        <begin position="122"/>
        <end position="309"/>
    </location>
</feature>
<dbReference type="InterPro" id="IPR050090">
    <property type="entry name" value="Tyrosine_recombinase_XerCD"/>
</dbReference>
<dbReference type="GO" id="GO:0015074">
    <property type="term" value="P:DNA integration"/>
    <property type="evidence" value="ECO:0007669"/>
    <property type="project" value="UniProtKB-KW"/>
</dbReference>
<dbReference type="STRING" id="66969.Lwal_0885"/>
<evidence type="ECO:0000256" key="5">
    <source>
        <dbReference type="PROSITE-ProRule" id="PRU01248"/>
    </source>
</evidence>
<organism evidence="8 9">
    <name type="scientific">Legionella waltersii</name>
    <dbReference type="NCBI Taxonomy" id="66969"/>
    <lineage>
        <taxon>Bacteria</taxon>
        <taxon>Pseudomonadati</taxon>
        <taxon>Pseudomonadota</taxon>
        <taxon>Gammaproteobacteria</taxon>
        <taxon>Legionellales</taxon>
        <taxon>Legionellaceae</taxon>
        <taxon>Legionella</taxon>
    </lineage>
</organism>
<dbReference type="InterPro" id="IPR011010">
    <property type="entry name" value="DNA_brk_join_enz"/>
</dbReference>
<sequence length="336" mass="39267">MKNSYYISSWIRRFLQEYLISIRNLSKNTQQSYRDTFRLMLPFIAKKNKKSIENLLIDDMTAEITKDFLWDLETNRHSSLSTRNQRLSMIHAFAKFIGLNSPEHIEWCRQMQMIPFKKTGRTLITYLERSEMEALLNASDKTTEQGQRDYTLLLFLYNTGARADEAAQLLIDDLHIAYTKRDLSTVLIRGKGNKLRRCPLWEKTVTELKRVIQSREPLEHVFLNRCKQPITRFGIHTLVKRHVEKILPIFPDITKKKVSPHTIRHTTATHLLQSGVDINTIRAWLGHVSINTTNVYAEVDLEMKAKALACCEVTGEKKKVKPWRDDKDLMSFLDSL</sequence>
<dbReference type="OrthoDB" id="9801717at2"/>
<accession>A0A0W1AMI4</accession>
<feature type="domain" description="Core-binding (CB)" evidence="7">
    <location>
        <begin position="5"/>
        <end position="98"/>
    </location>
</feature>
<dbReference type="PANTHER" id="PTHR30349">
    <property type="entry name" value="PHAGE INTEGRASE-RELATED"/>
    <property type="match status" value="1"/>
</dbReference>
<dbReference type="RefSeq" id="WP_058479698.1">
    <property type="nucleotide sequence ID" value="NZ_CAAAIQ010000009.1"/>
</dbReference>
<dbReference type="PROSITE" id="PS51898">
    <property type="entry name" value="TYR_RECOMBINASE"/>
    <property type="match status" value="1"/>
</dbReference>
<dbReference type="Gene3D" id="1.10.150.130">
    <property type="match status" value="1"/>
</dbReference>
<reference evidence="8 9" key="1">
    <citation type="submission" date="2015-11" db="EMBL/GenBank/DDBJ databases">
        <title>Genomic analysis of 38 Legionella species identifies large and diverse effector repertoires.</title>
        <authorList>
            <person name="Burstein D."/>
            <person name="Amaro F."/>
            <person name="Zusman T."/>
            <person name="Lifshitz Z."/>
            <person name="Cohen O."/>
            <person name="Gilbert J.A."/>
            <person name="Pupko T."/>
            <person name="Shuman H.A."/>
            <person name="Segal G."/>
        </authorList>
    </citation>
    <scope>NUCLEOTIDE SEQUENCE [LARGE SCALE GENOMIC DNA]</scope>
    <source>
        <strain evidence="8 9">ATCC 51914</strain>
    </source>
</reference>
<dbReference type="PATRIC" id="fig|66969.6.peg.960"/>
<dbReference type="PANTHER" id="PTHR30349:SF81">
    <property type="entry name" value="TYROSINE RECOMBINASE XERC"/>
    <property type="match status" value="1"/>
</dbReference>
<evidence type="ECO:0000313" key="8">
    <source>
        <dbReference type="EMBL" id="KTD82408.1"/>
    </source>
</evidence>
<dbReference type="PROSITE" id="PS51900">
    <property type="entry name" value="CB"/>
    <property type="match status" value="1"/>
</dbReference>
<evidence type="ECO:0000259" key="7">
    <source>
        <dbReference type="PROSITE" id="PS51900"/>
    </source>
</evidence>
<dbReference type="Pfam" id="PF02899">
    <property type="entry name" value="Phage_int_SAM_1"/>
    <property type="match status" value="1"/>
</dbReference>
<keyword evidence="1" id="KW-0159">Chromosome partition</keyword>
<evidence type="ECO:0000313" key="9">
    <source>
        <dbReference type="Proteomes" id="UP000054729"/>
    </source>
</evidence>
<dbReference type="SUPFAM" id="SSF56349">
    <property type="entry name" value="DNA breaking-rejoining enzymes"/>
    <property type="match status" value="1"/>
</dbReference>
<dbReference type="InterPro" id="IPR010998">
    <property type="entry name" value="Integrase_recombinase_N"/>
</dbReference>
<dbReference type="Pfam" id="PF00589">
    <property type="entry name" value="Phage_integrase"/>
    <property type="match status" value="1"/>
</dbReference>